<dbReference type="Gene3D" id="2.130.10.10">
    <property type="entry name" value="YVTN repeat-like/Quinoprotein amine dehydrogenase"/>
    <property type="match status" value="1"/>
</dbReference>
<feature type="transmembrane region" description="Helical" evidence="2">
    <location>
        <begin position="107"/>
        <end position="128"/>
    </location>
</feature>
<keyword evidence="2" id="KW-1133">Transmembrane helix</keyword>
<dbReference type="InterPro" id="IPR011047">
    <property type="entry name" value="Quinoprotein_ADH-like_sf"/>
</dbReference>
<evidence type="ECO:0008006" key="5">
    <source>
        <dbReference type="Google" id="ProtNLM"/>
    </source>
</evidence>
<name>A0A1W1YFE6_9MICO</name>
<feature type="compositionally biased region" description="Polar residues" evidence="1">
    <location>
        <begin position="199"/>
        <end position="209"/>
    </location>
</feature>
<evidence type="ECO:0000313" key="4">
    <source>
        <dbReference type="Proteomes" id="UP000192634"/>
    </source>
</evidence>
<evidence type="ECO:0000256" key="2">
    <source>
        <dbReference type="SAM" id="Phobius"/>
    </source>
</evidence>
<feature type="compositionally biased region" description="Polar residues" evidence="1">
    <location>
        <begin position="437"/>
        <end position="448"/>
    </location>
</feature>
<accession>A0A1W1YFE6</accession>
<evidence type="ECO:0000313" key="3">
    <source>
        <dbReference type="EMBL" id="SMC34930.1"/>
    </source>
</evidence>
<dbReference type="Proteomes" id="UP000192634">
    <property type="component" value="Unassembled WGS sequence"/>
</dbReference>
<gene>
    <name evidence="3" type="ORF">SAMN06296429_1025</name>
</gene>
<feature type="transmembrane region" description="Helical" evidence="2">
    <location>
        <begin position="84"/>
        <end position="101"/>
    </location>
</feature>
<feature type="region of interest" description="Disordered" evidence="1">
    <location>
        <begin position="428"/>
        <end position="449"/>
    </location>
</feature>
<evidence type="ECO:0000256" key="1">
    <source>
        <dbReference type="SAM" id="MobiDB-lite"/>
    </source>
</evidence>
<dbReference type="EMBL" id="FWXN01000002">
    <property type="protein sequence ID" value="SMC34930.1"/>
    <property type="molecule type" value="Genomic_DNA"/>
</dbReference>
<organism evidence="3 4">
    <name type="scientific">Janibacter indicus</name>
    <dbReference type="NCBI Taxonomy" id="857417"/>
    <lineage>
        <taxon>Bacteria</taxon>
        <taxon>Bacillati</taxon>
        <taxon>Actinomycetota</taxon>
        <taxon>Actinomycetes</taxon>
        <taxon>Micrococcales</taxon>
        <taxon>Intrasporangiaceae</taxon>
        <taxon>Janibacter</taxon>
    </lineage>
</organism>
<feature type="transmembrane region" description="Helical" evidence="2">
    <location>
        <begin position="148"/>
        <end position="165"/>
    </location>
</feature>
<reference evidence="3 4" key="1">
    <citation type="submission" date="2017-04" db="EMBL/GenBank/DDBJ databases">
        <authorList>
            <person name="Afonso C.L."/>
            <person name="Miller P.J."/>
            <person name="Scott M.A."/>
            <person name="Spackman E."/>
            <person name="Goraichik I."/>
            <person name="Dimitrov K.M."/>
            <person name="Suarez D.L."/>
            <person name="Swayne D.E."/>
        </authorList>
    </citation>
    <scope>NUCLEOTIDE SEQUENCE [LARGE SCALE GENOMIC DNA]</scope>
    <source>
        <strain evidence="3 4">CGMCC 1.12511</strain>
    </source>
</reference>
<keyword evidence="2" id="KW-0472">Membrane</keyword>
<feature type="region of interest" description="Disordered" evidence="1">
    <location>
        <begin position="190"/>
        <end position="215"/>
    </location>
</feature>
<dbReference type="SUPFAM" id="SSF50998">
    <property type="entry name" value="Quinoprotein alcohol dehydrogenase-like"/>
    <property type="match status" value="1"/>
</dbReference>
<feature type="transmembrane region" description="Helical" evidence="2">
    <location>
        <begin position="52"/>
        <end position="72"/>
    </location>
</feature>
<keyword evidence="2" id="KW-0812">Transmembrane</keyword>
<dbReference type="AlphaFoldDB" id="A0A1W1YFE6"/>
<sequence length="633" mass="66708">MGRMRSRTRLLQALIGLQALLVASPIATIDNLLTSPRAVGAQGRRADLPMTIASGLPFVVALLPVAMVAVAVALHRRTPGSRRAAAVLSVVALVVALAPGQRGMTTAAPIVHGIPLAVVAAATLLVLWRSRAESTRDLGRSRAGRVTVALLTVWVLALAALGASSRTIPVGPLSSALSTDLDVDRVTPQGELEGEPAEQSPQLAPNPDSNIHGDAAMTDAYTDRDVLDPRQAKVIRRHLGGVCASVLRDEHERLVAVCVNATRVTLNVLDPDTLDVLAREHVADRPFRADFATNFAGGGYAVLDADQRVVLPTSDGRITRWRVADDAGDPQIAPVDEFDISDGLADGEGINSAVPGTDGRIWVVGQLGSVGLLDPETGRAGWTRFEAADIENSFAVGADGRAWVVTSRELVALSGETGTPRVVWEQTYDAGSRRKPGQTSRASGTTPTLMAGERHVAITDNADPRMHVVVYDTSAGAGDKEVCRVPVFAPDRSAGDNSLIAIGRSLFVESNYGYNLFDATFGRSTQPGLTRIDVTDDGCEVVWANDEIRIPSTVSKGTSSGVIATYTKEESAAGIDAWYFTAVDATTGEIMWRRLAGTGSMVNNHYAATYVGPDGSMLVGVTGGLVALVPEQP</sequence>
<protein>
    <recommendedName>
        <fullName evidence="5">PQQ-like domain-containing protein</fullName>
    </recommendedName>
</protein>
<dbReference type="InterPro" id="IPR015943">
    <property type="entry name" value="WD40/YVTN_repeat-like_dom_sf"/>
</dbReference>
<proteinExistence type="predicted"/>